<comment type="caution">
    <text evidence="3">The sequence shown here is derived from an EMBL/GenBank/DDBJ whole genome shotgun (WGS) entry which is preliminary data.</text>
</comment>
<dbReference type="InterPro" id="IPR050955">
    <property type="entry name" value="Plant_Biomass_Hydrol_Est"/>
</dbReference>
<reference evidence="3 4" key="1">
    <citation type="submission" date="2019-03" db="EMBL/GenBank/DDBJ databases">
        <title>Subsurface microbial communities from deep shales in Ohio and West Virginia, USA.</title>
        <authorList>
            <person name="Wrighton K."/>
        </authorList>
    </citation>
    <scope>NUCLEOTIDE SEQUENCE [LARGE SCALE GENOMIC DNA]</scope>
    <source>
        <strain evidence="3 4">MA284_T2</strain>
    </source>
</reference>
<evidence type="ECO:0000256" key="1">
    <source>
        <dbReference type="ARBA" id="ARBA00022729"/>
    </source>
</evidence>
<dbReference type="RefSeq" id="WP_133514937.1">
    <property type="nucleotide sequence ID" value="NZ_SNWX01000010.1"/>
</dbReference>
<proteinExistence type="predicted"/>
<dbReference type="InterPro" id="IPR029058">
    <property type="entry name" value="AB_hydrolase_fold"/>
</dbReference>
<dbReference type="PANTHER" id="PTHR43037:SF1">
    <property type="entry name" value="BLL1128 PROTEIN"/>
    <property type="match status" value="1"/>
</dbReference>
<dbReference type="PANTHER" id="PTHR43037">
    <property type="entry name" value="UNNAMED PRODUCT-RELATED"/>
    <property type="match status" value="1"/>
</dbReference>
<dbReference type="Proteomes" id="UP000295064">
    <property type="component" value="Unassembled WGS sequence"/>
</dbReference>
<protein>
    <submittedName>
        <fullName evidence="3">Putative peptidase</fullName>
    </submittedName>
</protein>
<keyword evidence="1" id="KW-0732">Signal</keyword>
<feature type="domain" description="Esterase Ig-like N-terminal" evidence="2">
    <location>
        <begin position="31"/>
        <end position="153"/>
    </location>
</feature>
<evidence type="ECO:0000313" key="4">
    <source>
        <dbReference type="Proteomes" id="UP000295064"/>
    </source>
</evidence>
<dbReference type="OrthoDB" id="2751280at2"/>
<sequence length="449" mass="50794">MKKLISFFIVLVLIFWGMAAVQAESHNYYNRVDKVFDWGTSTTKVIINLGETINNEMVDWNTFEVYVRRSDPRLEDSFLEEGQRKIEAAYVSDSKGEKLDSGEFLTLELEVGPGLSLDSALNYVSDQGGNNWIDVKYTISQLKDIETETGTLSGIEITELNKIFRPQIEKFVTGSSFYNDSINGEIDLTYAAYEPEVKDITKKSLIVWLHGGGEGGTDPTIPLAANKSVNFASEEIQDIYDGAYVLVPQTPTRWMHPGANEGDFEHLPPDSGENGRPYTSKYTKALMNLIDNYVKSNMGIDRDRIYVGGCSNGGFMTVRLGIDYPDYFAALYPVCHGMTYEYLTDEDINKLVDQNIWFVSAATDSVLPAPSFTIPLYDRLIKEGAQNVHLSYPKRVIDTSGKYVTENGKPYEYNGHWSWIYVYNNDLSNEINGKNTYLQNWLSNQELEE</sequence>
<dbReference type="SUPFAM" id="SSF53474">
    <property type="entry name" value="alpha/beta-Hydrolases"/>
    <property type="match status" value="1"/>
</dbReference>
<evidence type="ECO:0000313" key="3">
    <source>
        <dbReference type="EMBL" id="TDO90073.1"/>
    </source>
</evidence>
<accession>A0A4R6LTD7</accession>
<dbReference type="Pfam" id="PF18435">
    <property type="entry name" value="EstA_Ig_like"/>
    <property type="match status" value="1"/>
</dbReference>
<dbReference type="EMBL" id="SNWX01000010">
    <property type="protein sequence ID" value="TDO90073.1"/>
    <property type="molecule type" value="Genomic_DNA"/>
</dbReference>
<organism evidence="3 4">
    <name type="scientific">Halanaerobium saccharolyticum</name>
    <dbReference type="NCBI Taxonomy" id="43595"/>
    <lineage>
        <taxon>Bacteria</taxon>
        <taxon>Bacillati</taxon>
        <taxon>Bacillota</taxon>
        <taxon>Clostridia</taxon>
        <taxon>Halanaerobiales</taxon>
        <taxon>Halanaerobiaceae</taxon>
        <taxon>Halanaerobium</taxon>
    </lineage>
</organism>
<dbReference type="AlphaFoldDB" id="A0A4R6LTD7"/>
<dbReference type="InterPro" id="IPR041172">
    <property type="entry name" value="EstA_Ig-like_N"/>
</dbReference>
<name>A0A4R6LTD7_9FIRM</name>
<gene>
    <name evidence="3" type="ORF">DFR79_11032</name>
</gene>
<dbReference type="Gene3D" id="3.40.50.1820">
    <property type="entry name" value="alpha/beta hydrolase"/>
    <property type="match status" value="1"/>
</dbReference>
<dbReference type="Gene3D" id="2.60.40.2180">
    <property type="match status" value="1"/>
</dbReference>
<evidence type="ECO:0000259" key="2">
    <source>
        <dbReference type="Pfam" id="PF18435"/>
    </source>
</evidence>